<keyword evidence="1" id="KW-0645">Protease</keyword>
<organism evidence="1 2">
    <name type="scientific">Streptacidiphilus cavernicola</name>
    <dbReference type="NCBI Taxonomy" id="3342716"/>
    <lineage>
        <taxon>Bacteria</taxon>
        <taxon>Bacillati</taxon>
        <taxon>Actinomycetota</taxon>
        <taxon>Actinomycetes</taxon>
        <taxon>Kitasatosporales</taxon>
        <taxon>Streptomycetaceae</taxon>
        <taxon>Streptacidiphilus</taxon>
    </lineage>
</organism>
<dbReference type="Gene3D" id="2.40.10.10">
    <property type="entry name" value="Trypsin-like serine proteases"/>
    <property type="match status" value="2"/>
</dbReference>
<evidence type="ECO:0000313" key="1">
    <source>
        <dbReference type="EMBL" id="MFC1416408.1"/>
    </source>
</evidence>
<dbReference type="RefSeq" id="WP_380533620.1">
    <property type="nucleotide sequence ID" value="NZ_JBHFAB010000004.1"/>
</dbReference>
<protein>
    <submittedName>
        <fullName evidence="1">Serine protease</fullName>
        <ecNumber evidence="1">3.4.21.-</ecNumber>
    </submittedName>
</protein>
<dbReference type="InterPro" id="IPR043504">
    <property type="entry name" value="Peptidase_S1_PA_chymotrypsin"/>
</dbReference>
<dbReference type="EC" id="3.4.21.-" evidence="1"/>
<gene>
    <name evidence="1" type="ORF">ACEZDE_07100</name>
</gene>
<dbReference type="EMBL" id="JBHFAB010000004">
    <property type="protein sequence ID" value="MFC1416408.1"/>
    <property type="molecule type" value="Genomic_DNA"/>
</dbReference>
<accession>A0ABV6VRW2</accession>
<dbReference type="GO" id="GO:0006508">
    <property type="term" value="P:proteolysis"/>
    <property type="evidence" value="ECO:0007669"/>
    <property type="project" value="UniProtKB-KW"/>
</dbReference>
<name>A0ABV6VRW2_9ACTN</name>
<dbReference type="PROSITE" id="PS00134">
    <property type="entry name" value="TRYPSIN_HIS"/>
    <property type="match status" value="1"/>
</dbReference>
<proteinExistence type="predicted"/>
<reference evidence="1 2" key="1">
    <citation type="submission" date="2024-09" db="EMBL/GenBank/DDBJ databases">
        <authorList>
            <person name="Lee S.D."/>
        </authorList>
    </citation>
    <scope>NUCLEOTIDE SEQUENCE [LARGE SCALE GENOMIC DNA]</scope>
    <source>
        <strain evidence="1 2">N8-3</strain>
    </source>
</reference>
<evidence type="ECO:0000313" key="2">
    <source>
        <dbReference type="Proteomes" id="UP001592531"/>
    </source>
</evidence>
<dbReference type="GO" id="GO:0008233">
    <property type="term" value="F:peptidase activity"/>
    <property type="evidence" value="ECO:0007669"/>
    <property type="project" value="UniProtKB-KW"/>
</dbReference>
<keyword evidence="2" id="KW-1185">Reference proteome</keyword>
<comment type="caution">
    <text evidence="1">The sequence shown here is derived from an EMBL/GenBank/DDBJ whole genome shotgun (WGS) entry which is preliminary data.</text>
</comment>
<sequence>MTRSQVRVTSRLIGAVLIGVCCVLAMQWAKAGSSGARSSPPPPTVRSGTVPVLPAAFAAPDAPLSGRSTVFDGLPSVGALFATDADGHSTHHHSCTATAVASPVGSIVVTAAHCLSDPANGVPATPTAPVLFVPGYHDGVEPYGEWAADQVLVDPHWAADSDPDYDVAFVLVHRVGEPAERLADVVGAQKLGFGRARPVAVGSVGYPIDTEKPVSCHNTLTARSATQSEFDCTGFQAGSSGGPMLADVDPATGLGTLVGVIGGYQQGGDTPDVSYACAFGSAVQALYAQAVAAAS</sequence>
<dbReference type="InterPro" id="IPR018114">
    <property type="entry name" value="TRYPSIN_HIS"/>
</dbReference>
<dbReference type="InterPro" id="IPR009003">
    <property type="entry name" value="Peptidase_S1_PA"/>
</dbReference>
<keyword evidence="1" id="KW-0378">Hydrolase</keyword>
<dbReference type="SUPFAM" id="SSF50494">
    <property type="entry name" value="Trypsin-like serine proteases"/>
    <property type="match status" value="1"/>
</dbReference>
<dbReference type="Proteomes" id="UP001592531">
    <property type="component" value="Unassembled WGS sequence"/>
</dbReference>